<dbReference type="EMBL" id="MT898159">
    <property type="protein sequence ID" value="QOS20403.1"/>
    <property type="molecule type" value="Genomic_DNA"/>
</dbReference>
<evidence type="ECO:0000313" key="13">
    <source>
        <dbReference type="EMBL" id="QOS27454.1"/>
    </source>
</evidence>
<dbReference type="AlphaFoldDB" id="A0A7M1VTV8"/>
<evidence type="ECO:0000313" key="6">
    <source>
        <dbReference type="EMBL" id="QOS19386.1"/>
    </source>
</evidence>
<evidence type="ECO:0000313" key="16">
    <source>
        <dbReference type="EMBL" id="QOS29999.1"/>
    </source>
</evidence>
<dbReference type="EMBL" id="MT898248">
    <property type="protein sequence ID" value="QOS23651.1"/>
    <property type="molecule type" value="Genomic_DNA"/>
</dbReference>
<dbReference type="EMBL" id="MT898318">
    <property type="protein sequence ID" value="QOS26275.1"/>
    <property type="molecule type" value="Genomic_DNA"/>
</dbReference>
<dbReference type="EMBL" id="MT898374">
    <property type="protein sequence ID" value="QOS28480.1"/>
    <property type="molecule type" value="Genomic_DNA"/>
</dbReference>
<name>A0A7M1VTV8_VIBPH</name>
<evidence type="ECO:0000313" key="2">
    <source>
        <dbReference type="EMBL" id="QOS16568.1"/>
    </source>
</evidence>
<evidence type="ECO:0000313" key="14">
    <source>
        <dbReference type="EMBL" id="QOS27844.1"/>
    </source>
</evidence>
<organism evidence="5">
    <name type="scientific">Vibrio parahaemolyticus</name>
    <dbReference type="NCBI Taxonomy" id="670"/>
    <lineage>
        <taxon>Bacteria</taxon>
        <taxon>Pseudomonadati</taxon>
        <taxon>Pseudomonadota</taxon>
        <taxon>Gammaproteobacteria</taxon>
        <taxon>Vibrionales</taxon>
        <taxon>Vibrionaceae</taxon>
        <taxon>Vibrio</taxon>
    </lineage>
</organism>
<evidence type="ECO:0000313" key="10">
    <source>
        <dbReference type="EMBL" id="QOS26181.1"/>
    </source>
</evidence>
<proteinExistence type="predicted"/>
<evidence type="ECO:0000313" key="4">
    <source>
        <dbReference type="EMBL" id="QOS18456.1"/>
    </source>
</evidence>
<reference evidence="5" key="1">
    <citation type="submission" date="2020-08" db="EMBL/GenBank/DDBJ databases">
        <title>Genetic structure, function and evolution of capsule biosynthesis loci in Vibrio parahaemolyticus.</title>
        <authorList>
            <person name="Li L."/>
            <person name="Bian S."/>
        </authorList>
    </citation>
    <scope>NUCLEOTIDE SEQUENCE</scope>
    <source>
        <strain evidence="7">VP344</strain>
        <strain evidence="14">VP379</strain>
        <strain evidence="1">VP383</strain>
        <strain evidence="2">VP410</strain>
        <strain evidence="4">VP417</strain>
        <strain evidence="8">VP418</strain>
        <strain evidence="12">VP420</strain>
        <strain evidence="16">VP422</strain>
        <strain evidence="15">VP423</strain>
        <strain evidence="6">VP424</strain>
        <strain evidence="13">VP430</strain>
        <strain evidence="11">VP431</strain>
        <strain evidence="10">VP432</strain>
        <strain evidence="5">VP435</strain>
        <strain evidence="3">VP437</strain>
        <strain evidence="9">VP438</strain>
    </source>
</reference>
<dbReference type="EMBL" id="MT898349">
    <property type="protein sequence ID" value="QOS27454.1"/>
    <property type="molecule type" value="Genomic_DNA"/>
</dbReference>
<evidence type="ECO:0000313" key="12">
    <source>
        <dbReference type="EMBL" id="QOS26922.1"/>
    </source>
</evidence>
<evidence type="ECO:0008006" key="17">
    <source>
        <dbReference type="Google" id="ProtNLM"/>
    </source>
</evidence>
<dbReference type="EMBL" id="MT898098">
    <property type="protein sequence ID" value="QOS18163.1"/>
    <property type="molecule type" value="Genomic_DNA"/>
</dbReference>
<dbReference type="EMBL" id="MT898055">
    <property type="protein sequence ID" value="QOS16568.1"/>
    <property type="molecule type" value="Genomic_DNA"/>
</dbReference>
<evidence type="ECO:0000313" key="3">
    <source>
        <dbReference type="EMBL" id="QOS18163.1"/>
    </source>
</evidence>
<gene>
    <name evidence="7" type="ORF">VP344_00016</name>
    <name evidence="14" type="ORF">VP379_00016</name>
    <name evidence="1" type="ORF">VP383_00016</name>
    <name evidence="2" type="ORF">VP410_00016</name>
    <name evidence="4" type="ORF">VP417_00016</name>
    <name evidence="8" type="ORF">VP418_00016</name>
    <name evidence="12" type="ORF">VP420_00016</name>
    <name evidence="16" type="ORF">VP422_00016</name>
    <name evidence="15" type="ORF">VP423_00016</name>
    <name evidence="6" type="ORF">VP424_00016</name>
    <name evidence="13" type="ORF">VP430_00016</name>
    <name evidence="11" type="ORF">VP431_00016</name>
    <name evidence="10" type="ORF">VP432_00016</name>
    <name evidence="5" type="ORF">VP435_00016</name>
    <name evidence="3" type="ORF">VP437_00016</name>
    <name evidence="9" type="ORF">VP438_00016</name>
</gene>
<evidence type="ECO:0000313" key="8">
    <source>
        <dbReference type="EMBL" id="QOS20853.1"/>
    </source>
</evidence>
<evidence type="ECO:0000313" key="5">
    <source>
        <dbReference type="EMBL" id="QOS18628.1"/>
    </source>
</evidence>
<dbReference type="EMBL" id="MT898106">
    <property type="protein sequence ID" value="QOS18456.1"/>
    <property type="molecule type" value="Genomic_DNA"/>
</dbReference>
<dbReference type="RefSeq" id="WP_140362757.1">
    <property type="nucleotide sequence ID" value="NZ_JAEPRY010000004.1"/>
</dbReference>
<sequence length="303" mass="35348">MNNLAPVVLFTYNRPWHTKKVLEALANNSISSYIDLYINIDSASKETDIKKVKEVKDIVYNFRGFKSITVNEAKVNLGVDNSVISYVSEVLESHDRVIVLEDDHLTNESFLEYMNAALDFYENDDRIEGISGFSPPLNWSNLNTSNDIYFAPRGSSWGWATWRKRWNAIDWEMKKYPEYKSCKNNYAHFSDGGNDLPLMLKTAMELEVTPYWDIRRCFHMMLERSYFVYPRFSYVKNIGLDGTGLHCGESERYMVSLKKEAIGLPNFKSFKIDDDVLTEFRKVHQINLFKAHIGFLLRKLHLK</sequence>
<dbReference type="InterPro" id="IPR029044">
    <property type="entry name" value="Nucleotide-diphossugar_trans"/>
</dbReference>
<evidence type="ECO:0000313" key="1">
    <source>
        <dbReference type="EMBL" id="QOS15186.1"/>
    </source>
</evidence>
<dbReference type="EMBL" id="MT898315">
    <property type="protein sequence ID" value="QOS26181.1"/>
    <property type="molecule type" value="Genomic_DNA"/>
</dbReference>
<dbReference type="EMBL" id="MT898171">
    <property type="protein sequence ID" value="QOS20853.1"/>
    <property type="molecule type" value="Genomic_DNA"/>
</dbReference>
<accession>A0A7M1VTV8</accession>
<dbReference type="EMBL" id="MT898335">
    <property type="protein sequence ID" value="QOS26922.1"/>
    <property type="molecule type" value="Genomic_DNA"/>
</dbReference>
<evidence type="ECO:0000313" key="9">
    <source>
        <dbReference type="EMBL" id="QOS23651.1"/>
    </source>
</evidence>
<dbReference type="Gene3D" id="3.90.550.10">
    <property type="entry name" value="Spore Coat Polysaccharide Biosynthesis Protein SpsA, Chain A"/>
    <property type="match status" value="1"/>
</dbReference>
<dbReference type="EMBL" id="MT898017">
    <property type="protein sequence ID" value="QOS15186.1"/>
    <property type="molecule type" value="Genomic_DNA"/>
</dbReference>
<dbReference type="EMBL" id="MT898359">
    <property type="protein sequence ID" value="QOS27844.1"/>
    <property type="molecule type" value="Genomic_DNA"/>
</dbReference>
<protein>
    <recommendedName>
        <fullName evidence="17">Glycosyltransferase</fullName>
    </recommendedName>
</protein>
<evidence type="ECO:0000313" key="11">
    <source>
        <dbReference type="EMBL" id="QOS26275.1"/>
    </source>
</evidence>
<evidence type="ECO:0000313" key="7">
    <source>
        <dbReference type="EMBL" id="QOS20403.1"/>
    </source>
</evidence>
<dbReference type="EMBL" id="MT898416">
    <property type="protein sequence ID" value="QOS29999.1"/>
    <property type="molecule type" value="Genomic_DNA"/>
</dbReference>
<dbReference type="SUPFAM" id="SSF53448">
    <property type="entry name" value="Nucleotide-diphospho-sugar transferases"/>
    <property type="match status" value="1"/>
</dbReference>
<dbReference type="EMBL" id="MT898111">
    <property type="protein sequence ID" value="QOS18628.1"/>
    <property type="molecule type" value="Genomic_DNA"/>
</dbReference>
<dbReference type="EMBL" id="MT898131">
    <property type="protein sequence ID" value="QOS19386.1"/>
    <property type="molecule type" value="Genomic_DNA"/>
</dbReference>
<evidence type="ECO:0000313" key="15">
    <source>
        <dbReference type="EMBL" id="QOS28480.1"/>
    </source>
</evidence>